<comment type="caution">
    <text evidence="8">The sequence shown here is derived from an EMBL/GenBank/DDBJ whole genome shotgun (WGS) entry which is preliminary data.</text>
</comment>
<organism evidence="8 9">
    <name type="scientific">Lomentospora prolificans</name>
    <dbReference type="NCBI Taxonomy" id="41688"/>
    <lineage>
        <taxon>Eukaryota</taxon>
        <taxon>Fungi</taxon>
        <taxon>Dikarya</taxon>
        <taxon>Ascomycota</taxon>
        <taxon>Pezizomycotina</taxon>
        <taxon>Sordariomycetes</taxon>
        <taxon>Hypocreomycetidae</taxon>
        <taxon>Microascales</taxon>
        <taxon>Microascaceae</taxon>
        <taxon>Lomentospora</taxon>
    </lineage>
</organism>
<protein>
    <recommendedName>
        <fullName evidence="7">Rhodopsin domain-containing protein</fullName>
    </recommendedName>
</protein>
<feature type="transmembrane region" description="Helical" evidence="6">
    <location>
        <begin position="125"/>
        <end position="145"/>
    </location>
</feature>
<dbReference type="EMBL" id="NLAX01001139">
    <property type="protein sequence ID" value="PKS05722.1"/>
    <property type="molecule type" value="Genomic_DNA"/>
</dbReference>
<dbReference type="VEuPathDB" id="FungiDB:jhhlp_007551"/>
<dbReference type="InParanoid" id="A0A2N3MZY4"/>
<evidence type="ECO:0000256" key="4">
    <source>
        <dbReference type="ARBA" id="ARBA00023136"/>
    </source>
</evidence>
<keyword evidence="3 6" id="KW-1133">Transmembrane helix</keyword>
<dbReference type="Proteomes" id="UP000233524">
    <property type="component" value="Unassembled WGS sequence"/>
</dbReference>
<evidence type="ECO:0000313" key="9">
    <source>
        <dbReference type="Proteomes" id="UP000233524"/>
    </source>
</evidence>
<feature type="transmembrane region" description="Helical" evidence="6">
    <location>
        <begin position="88"/>
        <end position="113"/>
    </location>
</feature>
<proteinExistence type="inferred from homology"/>
<name>A0A2N3MZY4_9PEZI</name>
<evidence type="ECO:0000256" key="5">
    <source>
        <dbReference type="ARBA" id="ARBA00038359"/>
    </source>
</evidence>
<dbReference type="GO" id="GO:0016020">
    <property type="term" value="C:membrane"/>
    <property type="evidence" value="ECO:0007669"/>
    <property type="project" value="UniProtKB-SubCell"/>
</dbReference>
<dbReference type="PANTHER" id="PTHR33048:SF47">
    <property type="entry name" value="INTEGRAL MEMBRANE PROTEIN-RELATED"/>
    <property type="match status" value="1"/>
</dbReference>
<gene>
    <name evidence="8" type="ORF">jhhlp_007551</name>
</gene>
<dbReference type="OrthoDB" id="5421689at2759"/>
<comment type="similarity">
    <text evidence="5">Belongs to the SAT4 family.</text>
</comment>
<evidence type="ECO:0000256" key="3">
    <source>
        <dbReference type="ARBA" id="ARBA00022989"/>
    </source>
</evidence>
<keyword evidence="9" id="KW-1185">Reference proteome</keyword>
<dbReference type="InterPro" id="IPR049326">
    <property type="entry name" value="Rhodopsin_dom_fungi"/>
</dbReference>
<keyword evidence="2 6" id="KW-0812">Transmembrane</keyword>
<sequence>MTSRVPNVWAGVIILMPFAALALVLRLKARRMTRIGLGYDDCFAIAAWFLAVAYSTLILVSVTHYRLGQKIGHLPQPEVDYYNEKANLFLWITEFVYSWSIFFTKIAVLTFYLRLFKLLPIRRPAVVLMVACVIWVIFRTFASTFRCMPFRFFWDKSVPGHCVIGSAVYYFSTDLTHTFLDVLIVSLPLYEVLKMKLPFGQKIAVCGLFSCGFAVCIASIFQILESRKYNPHSLEIPYDVSLLMTWGSVEVNLAVFTS</sequence>
<evidence type="ECO:0000259" key="7">
    <source>
        <dbReference type="Pfam" id="PF20684"/>
    </source>
</evidence>
<evidence type="ECO:0000256" key="6">
    <source>
        <dbReference type="SAM" id="Phobius"/>
    </source>
</evidence>
<dbReference type="PANTHER" id="PTHR33048">
    <property type="entry name" value="PTH11-LIKE INTEGRAL MEMBRANE PROTEIN (AFU_ORTHOLOGUE AFUA_5G11245)"/>
    <property type="match status" value="1"/>
</dbReference>
<feature type="transmembrane region" description="Helical" evidence="6">
    <location>
        <begin position="6"/>
        <end position="25"/>
    </location>
</feature>
<feature type="domain" description="Rhodopsin" evidence="7">
    <location>
        <begin position="25"/>
        <end position="256"/>
    </location>
</feature>
<keyword evidence="4 6" id="KW-0472">Membrane</keyword>
<comment type="subcellular location">
    <subcellularLocation>
        <location evidence="1">Membrane</location>
        <topology evidence="1">Multi-pass membrane protein</topology>
    </subcellularLocation>
</comment>
<feature type="transmembrane region" description="Helical" evidence="6">
    <location>
        <begin position="45"/>
        <end position="68"/>
    </location>
</feature>
<reference evidence="8 9" key="1">
    <citation type="journal article" date="2017" name="G3 (Bethesda)">
        <title>First Draft Genome Sequence of the Pathogenic Fungus Lomentospora prolificans (Formerly Scedosporium prolificans).</title>
        <authorList>
            <person name="Luo R."/>
            <person name="Zimin A."/>
            <person name="Workman R."/>
            <person name="Fan Y."/>
            <person name="Pertea G."/>
            <person name="Grossman N."/>
            <person name="Wear M.P."/>
            <person name="Jia B."/>
            <person name="Miller H."/>
            <person name="Casadevall A."/>
            <person name="Timp W."/>
            <person name="Zhang S.X."/>
            <person name="Salzberg S.L."/>
        </authorList>
    </citation>
    <scope>NUCLEOTIDE SEQUENCE [LARGE SCALE GENOMIC DNA]</scope>
    <source>
        <strain evidence="8 9">JHH-5317</strain>
    </source>
</reference>
<evidence type="ECO:0000256" key="1">
    <source>
        <dbReference type="ARBA" id="ARBA00004141"/>
    </source>
</evidence>
<feature type="transmembrane region" description="Helical" evidence="6">
    <location>
        <begin position="205"/>
        <end position="224"/>
    </location>
</feature>
<feature type="transmembrane region" description="Helical" evidence="6">
    <location>
        <begin position="175"/>
        <end position="193"/>
    </location>
</feature>
<dbReference type="Pfam" id="PF20684">
    <property type="entry name" value="Fung_rhodopsin"/>
    <property type="match status" value="1"/>
</dbReference>
<evidence type="ECO:0000313" key="8">
    <source>
        <dbReference type="EMBL" id="PKS05722.1"/>
    </source>
</evidence>
<evidence type="ECO:0000256" key="2">
    <source>
        <dbReference type="ARBA" id="ARBA00022692"/>
    </source>
</evidence>
<dbReference type="AlphaFoldDB" id="A0A2N3MZY4"/>
<accession>A0A2N3MZY4</accession>
<dbReference type="InterPro" id="IPR052337">
    <property type="entry name" value="SAT4-like"/>
</dbReference>